<comment type="pathway">
    <text evidence="3">Protein modification; protein ubiquitination.</text>
</comment>
<dbReference type="PANTHER" id="PTHR46279">
    <property type="entry name" value="RING/U-BOX SUPERFAMILY PROTEIN"/>
    <property type="match status" value="1"/>
</dbReference>
<keyword evidence="9 15" id="KW-0863">Zinc-finger</keyword>
<evidence type="ECO:0000256" key="3">
    <source>
        <dbReference type="ARBA" id="ARBA00004906"/>
    </source>
</evidence>
<evidence type="ECO:0000256" key="8">
    <source>
        <dbReference type="ARBA" id="ARBA00022729"/>
    </source>
</evidence>
<evidence type="ECO:0000256" key="16">
    <source>
        <dbReference type="SAM" id="Phobius"/>
    </source>
</evidence>
<keyword evidence="11" id="KW-0862">Zinc</keyword>
<name>A0A803KZM6_CHEQI</name>
<dbReference type="GeneID" id="110714597"/>
<evidence type="ECO:0000256" key="1">
    <source>
        <dbReference type="ARBA" id="ARBA00000900"/>
    </source>
</evidence>
<evidence type="ECO:0000256" key="7">
    <source>
        <dbReference type="ARBA" id="ARBA00022723"/>
    </source>
</evidence>
<dbReference type="GO" id="GO:0016020">
    <property type="term" value="C:membrane"/>
    <property type="evidence" value="ECO:0007669"/>
    <property type="project" value="UniProtKB-SubCell"/>
</dbReference>
<dbReference type="InterPro" id="IPR001841">
    <property type="entry name" value="Znf_RING"/>
</dbReference>
<evidence type="ECO:0000259" key="18">
    <source>
        <dbReference type="PROSITE" id="PS50089"/>
    </source>
</evidence>
<dbReference type="Pfam" id="PF13639">
    <property type="entry name" value="zf-RING_2"/>
    <property type="match status" value="1"/>
</dbReference>
<dbReference type="GO" id="GO:0008270">
    <property type="term" value="F:zinc ion binding"/>
    <property type="evidence" value="ECO:0007669"/>
    <property type="project" value="UniProtKB-KW"/>
</dbReference>
<dbReference type="Gramene" id="AUR62004486-RA">
    <property type="protein sequence ID" value="AUR62004486-RA:cds"/>
    <property type="gene ID" value="AUR62004486"/>
</dbReference>
<sequence length="379" mass="41938">MGFVQFFPFLVFLLLFILAPSAYSYCPITTCTNNTLTPIRFPFHLDEQKNENCSYPGFNLHCTDRGHPAITLPHSGEFLVRNIRYDAQTMLIDDPDSCLPQRLLQGFDPSGSPFQADFYVDYTFLSCPRSFTNADFHVIDCLSNSTRSTIAISLNDLTDDVSRSCKIIKTLPVPASISANGGFSSNLSEDVWISWHVPDCLACEERGDVCGYQSNGNQQIGCFKSLNNSGDPEQTHNSKGLKIFRIIAFSIAFPAIACAVGVGIFLCMVDRRDRRIGTGGNRPEIAQPLETTMSIGLDQATIESYAKVVLGESRRVPGVSDGSCPICLSDFSVKETLRCIPDCQHCFHADCIDEWLKMNGTCPLCRTSPEKRSTNIDID</sequence>
<dbReference type="PANTHER" id="PTHR46279:SF2">
    <property type="entry name" value="RING-H2 FINGER PROTEIN ATL21A-RELATED"/>
    <property type="match status" value="1"/>
</dbReference>
<comment type="similarity">
    <text evidence="14">Belongs to the RING-type zinc finger family. ATL subfamily.</text>
</comment>
<dbReference type="GO" id="GO:0030247">
    <property type="term" value="F:polysaccharide binding"/>
    <property type="evidence" value="ECO:0007669"/>
    <property type="project" value="InterPro"/>
</dbReference>
<keyword evidence="6 16" id="KW-0812">Transmembrane</keyword>
<evidence type="ECO:0000313" key="20">
    <source>
        <dbReference type="Proteomes" id="UP000596660"/>
    </source>
</evidence>
<evidence type="ECO:0000256" key="4">
    <source>
        <dbReference type="ARBA" id="ARBA00012483"/>
    </source>
</evidence>
<proteinExistence type="inferred from homology"/>
<evidence type="ECO:0000256" key="11">
    <source>
        <dbReference type="ARBA" id="ARBA00022833"/>
    </source>
</evidence>
<evidence type="ECO:0000256" key="2">
    <source>
        <dbReference type="ARBA" id="ARBA00004167"/>
    </source>
</evidence>
<dbReference type="EnsemblPlants" id="AUR62004486-RA">
    <property type="protein sequence ID" value="AUR62004486-RA:cds"/>
    <property type="gene ID" value="AUR62004486"/>
</dbReference>
<dbReference type="KEGG" id="cqi:110714597"/>
<comment type="catalytic activity">
    <reaction evidence="1">
        <text>S-ubiquitinyl-[E2 ubiquitin-conjugating enzyme]-L-cysteine + [acceptor protein]-L-lysine = [E2 ubiquitin-conjugating enzyme]-L-cysteine + N(6)-ubiquitinyl-[acceptor protein]-L-lysine.</text>
        <dbReference type="EC" id="2.3.2.27"/>
    </reaction>
</comment>
<dbReference type="Proteomes" id="UP000596660">
    <property type="component" value="Unplaced"/>
</dbReference>
<dbReference type="InterPro" id="IPR025287">
    <property type="entry name" value="WAK_GUB"/>
</dbReference>
<reference evidence="19" key="1">
    <citation type="journal article" date="2017" name="Nature">
        <title>The genome of Chenopodium quinoa.</title>
        <authorList>
            <person name="Jarvis D.E."/>
            <person name="Ho Y.S."/>
            <person name="Lightfoot D.J."/>
            <person name="Schmoeckel S.M."/>
            <person name="Li B."/>
            <person name="Borm T.J.A."/>
            <person name="Ohyanagi H."/>
            <person name="Mineta K."/>
            <person name="Michell C.T."/>
            <person name="Saber N."/>
            <person name="Kharbatia N.M."/>
            <person name="Rupper R.R."/>
            <person name="Sharp A.R."/>
            <person name="Dally N."/>
            <person name="Boughton B.A."/>
            <person name="Woo Y.H."/>
            <person name="Gao G."/>
            <person name="Schijlen E.G.W.M."/>
            <person name="Guo X."/>
            <person name="Momin A.A."/>
            <person name="Negrao S."/>
            <person name="Al-Babili S."/>
            <person name="Gehring C."/>
            <person name="Roessner U."/>
            <person name="Jung C."/>
            <person name="Murphy K."/>
            <person name="Arold S.T."/>
            <person name="Gojobori T."/>
            <person name="van der Linden C.G."/>
            <person name="van Loo E.N."/>
            <person name="Jellen E.N."/>
            <person name="Maughan P.J."/>
            <person name="Tester M."/>
        </authorList>
    </citation>
    <scope>NUCLEOTIDE SEQUENCE [LARGE SCALE GENOMIC DNA]</scope>
    <source>
        <strain evidence="19">cv. PI 614886</strain>
    </source>
</reference>
<feature type="transmembrane region" description="Helical" evidence="16">
    <location>
        <begin position="243"/>
        <end position="269"/>
    </location>
</feature>
<dbReference type="PROSITE" id="PS50089">
    <property type="entry name" value="ZF_RING_2"/>
    <property type="match status" value="1"/>
</dbReference>
<dbReference type="AlphaFoldDB" id="A0A803KZM6"/>
<dbReference type="Gene3D" id="3.30.40.10">
    <property type="entry name" value="Zinc/RING finger domain, C3HC4 (zinc finger)"/>
    <property type="match status" value="1"/>
</dbReference>
<comment type="subcellular location">
    <subcellularLocation>
        <location evidence="2">Membrane</location>
        <topology evidence="2">Single-pass membrane protein</topology>
    </subcellularLocation>
</comment>
<keyword evidence="8 17" id="KW-0732">Signal</keyword>
<dbReference type="RefSeq" id="XP_021748832.1">
    <property type="nucleotide sequence ID" value="XM_021893140.1"/>
</dbReference>
<evidence type="ECO:0000256" key="5">
    <source>
        <dbReference type="ARBA" id="ARBA00022679"/>
    </source>
</evidence>
<protein>
    <recommendedName>
        <fullName evidence="4">RING-type E3 ubiquitin transferase</fullName>
        <ecNumber evidence="4">2.3.2.27</ecNumber>
    </recommendedName>
</protein>
<feature type="signal peptide" evidence="17">
    <location>
        <begin position="1"/>
        <end position="24"/>
    </location>
</feature>
<keyword evidence="12 16" id="KW-1133">Transmembrane helix</keyword>
<evidence type="ECO:0000256" key="10">
    <source>
        <dbReference type="ARBA" id="ARBA00022786"/>
    </source>
</evidence>
<dbReference type="CDD" id="cd16461">
    <property type="entry name" value="RING-H2_EL5-like"/>
    <property type="match status" value="1"/>
</dbReference>
<dbReference type="OMA" id="LRCTDQG"/>
<evidence type="ECO:0000256" key="17">
    <source>
        <dbReference type="SAM" id="SignalP"/>
    </source>
</evidence>
<dbReference type="EC" id="2.3.2.27" evidence="4"/>
<feature type="chain" id="PRO_5031552271" description="RING-type E3 ubiquitin transferase" evidence="17">
    <location>
        <begin position="25"/>
        <end position="379"/>
    </location>
</feature>
<evidence type="ECO:0000256" key="13">
    <source>
        <dbReference type="ARBA" id="ARBA00023136"/>
    </source>
</evidence>
<reference evidence="19" key="2">
    <citation type="submission" date="2021-03" db="UniProtKB">
        <authorList>
            <consortium name="EnsemblPlants"/>
        </authorList>
    </citation>
    <scope>IDENTIFICATION</scope>
</reference>
<dbReference type="OrthoDB" id="8062037at2759"/>
<keyword evidence="7" id="KW-0479">Metal-binding</keyword>
<gene>
    <name evidence="19" type="primary">LOC110714597</name>
</gene>
<evidence type="ECO:0000256" key="9">
    <source>
        <dbReference type="ARBA" id="ARBA00022771"/>
    </source>
</evidence>
<evidence type="ECO:0000256" key="14">
    <source>
        <dbReference type="ARBA" id="ARBA00024209"/>
    </source>
</evidence>
<organism evidence="19 20">
    <name type="scientific">Chenopodium quinoa</name>
    <name type="common">Quinoa</name>
    <dbReference type="NCBI Taxonomy" id="63459"/>
    <lineage>
        <taxon>Eukaryota</taxon>
        <taxon>Viridiplantae</taxon>
        <taxon>Streptophyta</taxon>
        <taxon>Embryophyta</taxon>
        <taxon>Tracheophyta</taxon>
        <taxon>Spermatophyta</taxon>
        <taxon>Magnoliopsida</taxon>
        <taxon>eudicotyledons</taxon>
        <taxon>Gunneridae</taxon>
        <taxon>Pentapetalae</taxon>
        <taxon>Caryophyllales</taxon>
        <taxon>Chenopodiaceae</taxon>
        <taxon>Chenopodioideae</taxon>
        <taxon>Atripliceae</taxon>
        <taxon>Chenopodium</taxon>
    </lineage>
</organism>
<dbReference type="GO" id="GO:0061630">
    <property type="term" value="F:ubiquitin protein ligase activity"/>
    <property type="evidence" value="ECO:0007669"/>
    <property type="project" value="UniProtKB-EC"/>
</dbReference>
<feature type="domain" description="RING-type" evidence="18">
    <location>
        <begin position="324"/>
        <end position="366"/>
    </location>
</feature>
<dbReference type="SUPFAM" id="SSF57850">
    <property type="entry name" value="RING/U-box"/>
    <property type="match status" value="1"/>
</dbReference>
<evidence type="ECO:0000256" key="6">
    <source>
        <dbReference type="ARBA" id="ARBA00022692"/>
    </source>
</evidence>
<accession>A0A803KZM6</accession>
<dbReference type="SMR" id="A0A803KZM6"/>
<keyword evidence="20" id="KW-1185">Reference proteome</keyword>
<dbReference type="SMART" id="SM00184">
    <property type="entry name" value="RING"/>
    <property type="match status" value="1"/>
</dbReference>
<dbReference type="InterPro" id="IPR046948">
    <property type="entry name" value="ATL20-22-like"/>
</dbReference>
<evidence type="ECO:0000313" key="19">
    <source>
        <dbReference type="EnsemblPlants" id="AUR62004486-RA:cds"/>
    </source>
</evidence>
<dbReference type="InterPro" id="IPR013083">
    <property type="entry name" value="Znf_RING/FYVE/PHD"/>
</dbReference>
<keyword evidence="10" id="KW-0833">Ubl conjugation pathway</keyword>
<keyword evidence="13 16" id="KW-0472">Membrane</keyword>
<evidence type="ECO:0000256" key="15">
    <source>
        <dbReference type="PROSITE-ProRule" id="PRU00175"/>
    </source>
</evidence>
<evidence type="ECO:0000256" key="12">
    <source>
        <dbReference type="ARBA" id="ARBA00022989"/>
    </source>
</evidence>
<keyword evidence="5" id="KW-0808">Transferase</keyword>
<dbReference type="Pfam" id="PF13947">
    <property type="entry name" value="GUB_WAK_bind"/>
    <property type="match status" value="1"/>
</dbReference>